<dbReference type="AlphaFoldDB" id="B8GI24"/>
<sequence>MESASSLFLVMCKYKFSDGNDCDEEPLEGADFCILHIDFPDKSSPEYAMINELKIKKINDKITKSDFNFEGAKIPESDFFKDKLLLRPIFNRATFEGDASFVEVNFKGGASFEGANFKGDASFEGANFDRFAGFNRVTFYGYARFNETTFDRDTWIKGAIFTKGASFVEANFKGGASFEGATFDRFAGFNGATFDGNSKFNRATFDGNASFNGVFFHGNVRFNETTFDGDASFNGVTFNRFGGFNGATFDGNSRFNRATFHGDANFEGVTFDGDARFNKTTFDGDAGFNGATFKKDVSFTAADRTKPTRFNNAIFNNANIQRKICFDNCKIKNISFSGTDISNDLDLSKSTITGDATFKKSKITGSFIFSPNTFEKYSSQEEAFRRAKRACEEAGNKQRADEYYFKEMVAKRKQKKNAVIRSLDWIFLEKFFCYGVKPLNTFIIWMAVIGIFAGFFWMLQALPSPNPSGYIYFSIVNAMTPGYGGMYPNSGIPEIIASIEALLGTFMWASFISIFVRRFTR</sequence>
<dbReference type="Pfam" id="PF07885">
    <property type="entry name" value="Ion_trans_2"/>
    <property type="match status" value="1"/>
</dbReference>
<dbReference type="Proteomes" id="UP000002457">
    <property type="component" value="Chromosome"/>
</dbReference>
<feature type="domain" description="Potassium channel" evidence="2">
    <location>
        <begin position="446"/>
        <end position="520"/>
    </location>
</feature>
<protein>
    <submittedName>
        <fullName evidence="3">Ion transport 2 domain protein</fullName>
    </submittedName>
</protein>
<dbReference type="KEGG" id="mpl:Mpal_1439"/>
<reference evidence="3 4" key="1">
    <citation type="journal article" date="2015" name="Genome Announc.">
        <title>Complete Genome Sequence of Methanosphaerula palustris E1-9CT, a Hydrogenotrophic Methanogen Isolated from a Minerotrophic Fen Peatland.</title>
        <authorList>
            <person name="Cadillo-Quiroz H."/>
            <person name="Browne P."/>
            <person name="Kyrpides N."/>
            <person name="Woyke T."/>
            <person name="Goodwin L."/>
            <person name="Detter C."/>
            <person name="Yavitt J.B."/>
            <person name="Zinder S.H."/>
        </authorList>
    </citation>
    <scope>NUCLEOTIDE SEQUENCE [LARGE SCALE GENOMIC DNA]</scope>
    <source>
        <strain evidence="4">ATCC BAA-1556 / DSM 19958 / E1-9c</strain>
    </source>
</reference>
<evidence type="ECO:0000259" key="2">
    <source>
        <dbReference type="Pfam" id="PF07885"/>
    </source>
</evidence>
<dbReference type="InterPro" id="IPR013099">
    <property type="entry name" value="K_chnl_dom"/>
</dbReference>
<dbReference type="Gene3D" id="1.10.287.70">
    <property type="match status" value="1"/>
</dbReference>
<keyword evidence="1" id="KW-1133">Transmembrane helix</keyword>
<dbReference type="Pfam" id="PF13576">
    <property type="entry name" value="Pentapeptide_3"/>
    <property type="match status" value="4"/>
</dbReference>
<feature type="transmembrane region" description="Helical" evidence="1">
    <location>
        <begin position="495"/>
        <end position="516"/>
    </location>
</feature>
<keyword evidence="4" id="KW-1185">Reference proteome</keyword>
<accession>B8GI24</accession>
<dbReference type="HOGENOM" id="CLU_044435_0_0_2"/>
<dbReference type="EMBL" id="CP001338">
    <property type="protein sequence ID" value="ACL16764.1"/>
    <property type="molecule type" value="Genomic_DNA"/>
</dbReference>
<proteinExistence type="predicted"/>
<name>B8GI24_METPE</name>
<dbReference type="InterPro" id="IPR001646">
    <property type="entry name" value="5peptide_repeat"/>
</dbReference>
<evidence type="ECO:0000313" key="4">
    <source>
        <dbReference type="Proteomes" id="UP000002457"/>
    </source>
</evidence>
<dbReference type="STRING" id="521011.Mpal_1439"/>
<feature type="transmembrane region" description="Helical" evidence="1">
    <location>
        <begin position="469"/>
        <end position="489"/>
    </location>
</feature>
<gene>
    <name evidence="3" type="ordered locus">Mpal_1439</name>
</gene>
<dbReference type="eggNOG" id="arCOG03127">
    <property type="taxonomic scope" value="Archaea"/>
</dbReference>
<keyword evidence="1" id="KW-0812">Transmembrane</keyword>
<feature type="transmembrane region" description="Helical" evidence="1">
    <location>
        <begin position="442"/>
        <end position="462"/>
    </location>
</feature>
<dbReference type="eggNOG" id="arCOG03128">
    <property type="taxonomic scope" value="Archaea"/>
</dbReference>
<dbReference type="Gene3D" id="2.160.20.80">
    <property type="entry name" value="E3 ubiquitin-protein ligase SopA"/>
    <property type="match status" value="2"/>
</dbReference>
<keyword evidence="1" id="KW-0472">Membrane</keyword>
<evidence type="ECO:0000313" key="3">
    <source>
        <dbReference type="EMBL" id="ACL16764.1"/>
    </source>
</evidence>
<evidence type="ECO:0000256" key="1">
    <source>
        <dbReference type="SAM" id="Phobius"/>
    </source>
</evidence>
<organism evidence="3 4">
    <name type="scientific">Methanosphaerula palustris (strain ATCC BAA-1556 / DSM 19958 / E1-9c)</name>
    <dbReference type="NCBI Taxonomy" id="521011"/>
    <lineage>
        <taxon>Archaea</taxon>
        <taxon>Methanobacteriati</taxon>
        <taxon>Methanobacteriota</taxon>
        <taxon>Stenosarchaea group</taxon>
        <taxon>Methanomicrobia</taxon>
        <taxon>Methanomicrobiales</taxon>
        <taxon>Methanoregulaceae</taxon>
        <taxon>Methanosphaerula</taxon>
    </lineage>
</organism>
<dbReference type="SUPFAM" id="SSF81324">
    <property type="entry name" value="Voltage-gated potassium channels"/>
    <property type="match status" value="1"/>
</dbReference>